<dbReference type="InterPro" id="IPR041991">
    <property type="entry name" value="Ribosomal_eL27_KOW"/>
</dbReference>
<keyword evidence="1" id="KW-0689">Ribosomal protein</keyword>
<dbReference type="Gene3D" id="2.30.30.770">
    <property type="match status" value="1"/>
</dbReference>
<reference evidence="4" key="2">
    <citation type="submission" date="2025-08" db="UniProtKB">
        <authorList>
            <consortium name="Ensembl"/>
        </authorList>
    </citation>
    <scope>IDENTIFICATION</scope>
    <source>
        <strain evidence="4">breed Abyssinian</strain>
    </source>
</reference>
<dbReference type="Proteomes" id="UP000823872">
    <property type="component" value="Chromosome D2"/>
</dbReference>
<evidence type="ECO:0000313" key="4">
    <source>
        <dbReference type="Ensembl" id="ENSFCTP00005007619.1"/>
    </source>
</evidence>
<proteinExistence type="predicted"/>
<dbReference type="PANTHER" id="PTHR10497">
    <property type="entry name" value="60S RIBOSOMAL PROTEIN L27"/>
    <property type="match status" value="1"/>
</dbReference>
<evidence type="ECO:0000256" key="3">
    <source>
        <dbReference type="SAM" id="MobiDB-lite"/>
    </source>
</evidence>
<dbReference type="Pfam" id="PF01777">
    <property type="entry name" value="Ribosomal_L27e"/>
    <property type="match status" value="1"/>
</dbReference>
<reference evidence="4" key="3">
    <citation type="submission" date="2025-09" db="UniProtKB">
        <authorList>
            <consortium name="Ensembl"/>
        </authorList>
    </citation>
    <scope>IDENTIFICATION</scope>
    <source>
        <strain evidence="4">breed Abyssinian</strain>
    </source>
</reference>
<organism evidence="4 5">
    <name type="scientific">Felis catus</name>
    <name type="common">Cat</name>
    <name type="synonym">Felis silvestris catus</name>
    <dbReference type="NCBI Taxonomy" id="9685"/>
    <lineage>
        <taxon>Eukaryota</taxon>
        <taxon>Metazoa</taxon>
        <taxon>Chordata</taxon>
        <taxon>Craniata</taxon>
        <taxon>Vertebrata</taxon>
        <taxon>Euteleostomi</taxon>
        <taxon>Mammalia</taxon>
        <taxon>Eutheria</taxon>
        <taxon>Laurasiatheria</taxon>
        <taxon>Carnivora</taxon>
        <taxon>Feliformia</taxon>
        <taxon>Felidae</taxon>
        <taxon>Felinae</taxon>
        <taxon>Felis</taxon>
    </lineage>
</organism>
<accession>A0ABI7WBB3</accession>
<name>A0ABI7WBB3_FELCA</name>
<dbReference type="InterPro" id="IPR038655">
    <property type="entry name" value="Ribosomal_eL27_sf"/>
</dbReference>
<feature type="compositionally biased region" description="Basic and acidic residues" evidence="3">
    <location>
        <begin position="130"/>
        <end position="150"/>
    </location>
</feature>
<dbReference type="CDD" id="cd06090">
    <property type="entry name" value="KOW_RPL27"/>
    <property type="match status" value="1"/>
</dbReference>
<keyword evidence="5" id="KW-1185">Reference proteome</keyword>
<dbReference type="Ensembl" id="ENSFCTT00005011963.1">
    <property type="protein sequence ID" value="ENSFCTP00005007619.1"/>
    <property type="gene ID" value="ENSFCTG00005004439.1"/>
</dbReference>
<sequence>MPSPGIMTRAEIKTQILNQRRYPGTPKLRWASSGSLRRRSWSWPDATPAAKNIVRNIDNGTSDRPYSHALVAGINHSPCKVTAALGQKKMAKRSKIKSFVTVYNYSHFMLTRCSVYIPLDRTETLFLNTRPEERPRSSSRTDARPSRTDGSRSCGFRLLF</sequence>
<keyword evidence="2" id="KW-0687">Ribonucleoprotein</keyword>
<reference evidence="4 5" key="1">
    <citation type="submission" date="2021-02" db="EMBL/GenBank/DDBJ databases">
        <title>Safari Cat Assemblies.</title>
        <authorList>
            <person name="Bredemeyer K.R."/>
            <person name="Murphy W.J."/>
        </authorList>
    </citation>
    <scope>NUCLEOTIDE SEQUENCE [LARGE SCALE GENOMIC DNA]</scope>
</reference>
<feature type="region of interest" description="Disordered" evidence="3">
    <location>
        <begin position="130"/>
        <end position="152"/>
    </location>
</feature>
<protein>
    <recommendedName>
        <fullName evidence="6">60S ribosomal protein L27</fullName>
    </recommendedName>
</protein>
<evidence type="ECO:0000313" key="5">
    <source>
        <dbReference type="Proteomes" id="UP000823872"/>
    </source>
</evidence>
<evidence type="ECO:0000256" key="1">
    <source>
        <dbReference type="ARBA" id="ARBA00022980"/>
    </source>
</evidence>
<evidence type="ECO:0008006" key="6">
    <source>
        <dbReference type="Google" id="ProtNLM"/>
    </source>
</evidence>
<dbReference type="GeneTree" id="ENSGT00390000010721"/>
<dbReference type="InterPro" id="IPR001141">
    <property type="entry name" value="Ribosomal_eL27"/>
</dbReference>
<evidence type="ECO:0000256" key="2">
    <source>
        <dbReference type="ARBA" id="ARBA00023274"/>
    </source>
</evidence>